<evidence type="ECO:0000313" key="2">
    <source>
        <dbReference type="EMBL" id="MBP3192390.1"/>
    </source>
</evidence>
<feature type="transmembrane region" description="Helical" evidence="1">
    <location>
        <begin position="12"/>
        <end position="34"/>
    </location>
</feature>
<reference evidence="2" key="1">
    <citation type="submission" date="2021-02" db="EMBL/GenBank/DDBJ databases">
        <title>Natronogracilivirga saccharolytica gen. nov. sp. nov. a new anaerobic, haloalkiliphilic carbohydrate-fermenting bacterium from soda lake and proposing of Cyclonatronumiaceae fam. nov. in the phylum Balneolaeota.</title>
        <authorList>
            <person name="Zhilina T.N."/>
            <person name="Sorokin D.Y."/>
            <person name="Zavarzina D.G."/>
            <person name="Toshchakov S.V."/>
            <person name="Kublanov I.V."/>
        </authorList>
    </citation>
    <scope>NUCLEOTIDE SEQUENCE</scope>
    <source>
        <strain evidence="2">Z-1702</strain>
    </source>
</reference>
<dbReference type="Proteomes" id="UP000673975">
    <property type="component" value="Unassembled WGS sequence"/>
</dbReference>
<protein>
    <submittedName>
        <fullName evidence="2">Uncharacterized protein</fullName>
    </submittedName>
</protein>
<proteinExistence type="predicted"/>
<dbReference type="EMBL" id="JAFIDN010000004">
    <property type="protein sequence ID" value="MBP3192390.1"/>
    <property type="molecule type" value="Genomic_DNA"/>
</dbReference>
<keyword evidence="1" id="KW-0812">Transmembrane</keyword>
<evidence type="ECO:0000256" key="1">
    <source>
        <dbReference type="SAM" id="Phobius"/>
    </source>
</evidence>
<comment type="caution">
    <text evidence="2">The sequence shown here is derived from an EMBL/GenBank/DDBJ whole genome shotgun (WGS) entry which is preliminary data.</text>
</comment>
<keyword evidence="3" id="KW-1185">Reference proteome</keyword>
<name>A0A8J7RKB7_9BACT</name>
<keyword evidence="1" id="KW-1133">Transmembrane helix</keyword>
<gene>
    <name evidence="2" type="ORF">NATSA_06930</name>
</gene>
<sequence>MLQLVHDQFGTVGTILVALFFFTLLILWVAAISGIHEYPYSEKRKLLITVLFIIFPPYAFFWLAKDMYRQYRILKMEK</sequence>
<accession>A0A8J7RKB7</accession>
<feature type="transmembrane region" description="Helical" evidence="1">
    <location>
        <begin position="46"/>
        <end position="64"/>
    </location>
</feature>
<organism evidence="2 3">
    <name type="scientific">Natronogracilivirga saccharolytica</name>
    <dbReference type="NCBI Taxonomy" id="2812953"/>
    <lineage>
        <taxon>Bacteria</taxon>
        <taxon>Pseudomonadati</taxon>
        <taxon>Balneolota</taxon>
        <taxon>Balneolia</taxon>
        <taxon>Balneolales</taxon>
        <taxon>Cyclonatronaceae</taxon>
        <taxon>Natronogracilivirga</taxon>
    </lineage>
</organism>
<keyword evidence="1" id="KW-0472">Membrane</keyword>
<dbReference type="RefSeq" id="WP_210511291.1">
    <property type="nucleotide sequence ID" value="NZ_JAFIDN010000004.1"/>
</dbReference>
<evidence type="ECO:0000313" key="3">
    <source>
        <dbReference type="Proteomes" id="UP000673975"/>
    </source>
</evidence>
<dbReference type="AlphaFoldDB" id="A0A8J7RKB7"/>